<comment type="caution">
    <text evidence="2">The sequence shown here is derived from an EMBL/GenBank/DDBJ whole genome shotgun (WGS) entry which is preliminary data.</text>
</comment>
<evidence type="ECO:0000313" key="2">
    <source>
        <dbReference type="EMBL" id="MBB5014246.1"/>
    </source>
</evidence>
<dbReference type="Proteomes" id="UP000519004">
    <property type="component" value="Unassembled WGS sequence"/>
</dbReference>
<feature type="transmembrane region" description="Helical" evidence="1">
    <location>
        <begin position="36"/>
        <end position="55"/>
    </location>
</feature>
<evidence type="ECO:0000256" key="1">
    <source>
        <dbReference type="SAM" id="Phobius"/>
    </source>
</evidence>
<keyword evidence="1" id="KW-0472">Membrane</keyword>
<organism evidence="2 3">
    <name type="scientific">Rehaibacterium terrae</name>
    <dbReference type="NCBI Taxonomy" id="1341696"/>
    <lineage>
        <taxon>Bacteria</taxon>
        <taxon>Pseudomonadati</taxon>
        <taxon>Pseudomonadota</taxon>
        <taxon>Gammaproteobacteria</taxon>
        <taxon>Lysobacterales</taxon>
        <taxon>Lysobacteraceae</taxon>
        <taxon>Rehaibacterium</taxon>
    </lineage>
</organism>
<evidence type="ECO:0000313" key="3">
    <source>
        <dbReference type="Proteomes" id="UP000519004"/>
    </source>
</evidence>
<reference evidence="2 3" key="1">
    <citation type="submission" date="2020-08" db="EMBL/GenBank/DDBJ databases">
        <title>Genomic Encyclopedia of Type Strains, Phase IV (KMG-IV): sequencing the most valuable type-strain genomes for metagenomic binning, comparative biology and taxonomic classification.</title>
        <authorList>
            <person name="Goeker M."/>
        </authorList>
    </citation>
    <scope>NUCLEOTIDE SEQUENCE [LARGE SCALE GENOMIC DNA]</scope>
    <source>
        <strain evidence="2 3">DSM 25897</strain>
    </source>
</reference>
<accession>A0A7W7V6T3</accession>
<dbReference type="EMBL" id="JACHHX010000001">
    <property type="protein sequence ID" value="MBB5014246.1"/>
    <property type="molecule type" value="Genomic_DNA"/>
</dbReference>
<keyword evidence="3" id="KW-1185">Reference proteome</keyword>
<keyword evidence="1" id="KW-1133">Transmembrane helix</keyword>
<proteinExistence type="predicted"/>
<gene>
    <name evidence="2" type="ORF">HNQ58_000117</name>
</gene>
<name>A0A7W7V6T3_9GAMM</name>
<feature type="transmembrane region" description="Helical" evidence="1">
    <location>
        <begin position="93"/>
        <end position="115"/>
    </location>
</feature>
<sequence length="118" mass="11652">MPLPQRLLTATGAIACGLAVALGAYASHGVDGEAQARLGLAALFAFGHGLALVALAPRAAGWLALSALAALLAGMLLFAGSLALAVFAGTGTAAAPFGGVLMMLGWWLLAVAALVRRD</sequence>
<dbReference type="AlphaFoldDB" id="A0A7W7V6T3"/>
<protein>
    <submittedName>
        <fullName evidence="2">Uncharacterized membrane protein YgdD (TMEM256/DUF423 family)</fullName>
    </submittedName>
</protein>
<feature type="transmembrane region" description="Helical" evidence="1">
    <location>
        <begin position="62"/>
        <end position="87"/>
    </location>
</feature>
<keyword evidence="1" id="KW-0812">Transmembrane</keyword>
<dbReference type="InterPro" id="IPR006696">
    <property type="entry name" value="DUF423"/>
</dbReference>
<dbReference type="Pfam" id="PF04241">
    <property type="entry name" value="DUF423"/>
    <property type="match status" value="1"/>
</dbReference>
<dbReference type="RefSeq" id="WP_183946839.1">
    <property type="nucleotide sequence ID" value="NZ_JACHHX010000001.1"/>
</dbReference>